<dbReference type="InterPro" id="IPR027417">
    <property type="entry name" value="P-loop_NTPase"/>
</dbReference>
<sequence>MNEKEKTAAPVPSVGADGEQPLSYVTEEIIAEEPDYFNFDNGKHGEEYLKQMLRMSEPSYLPTMTMNQIYETVYESRRPIIENLLYPGAYLFVGAPKVGKSFFMAQVAYHVSLGLPLWDYSVNPGTVLYLALEDDYRRIQERLYRMFGVEGTDNLHFATCAKSLGTGLYEQLKRFVREHPGTKLIIIDTLQKIREASNEKYSYANDYEIIGQLKAFADESNLCLLIVHHTRKQQADDSFDRISGTNGLLGAADGAFIMEKEKRSGNKASIEVSGRDQPDQKLILERDLDSLKWELDDVERELWVPMPDPVLYKVEALVSGEQWLWEGSPTELVEALQVDMKPNQLTRHLNVNVGRLREEHWVMYSNTRTHNGRLIKIEAYHLEGDDA</sequence>
<comment type="caution">
    <text evidence="2">The sequence shown here is derived from an EMBL/GenBank/DDBJ whole genome shotgun (WGS) entry which is preliminary data.</text>
</comment>
<keyword evidence="2" id="KW-0347">Helicase</keyword>
<keyword evidence="3" id="KW-1185">Reference proteome</keyword>
<evidence type="ECO:0000259" key="1">
    <source>
        <dbReference type="SMART" id="SM00382"/>
    </source>
</evidence>
<dbReference type="RefSeq" id="WP_238723300.1">
    <property type="nucleotide sequence ID" value="NZ_JAHQCW010000061.1"/>
</dbReference>
<proteinExistence type="predicted"/>
<protein>
    <submittedName>
        <fullName evidence="2">Helicase RepA family protein</fullName>
    </submittedName>
</protein>
<dbReference type="SMART" id="SM00382">
    <property type="entry name" value="AAA"/>
    <property type="match status" value="1"/>
</dbReference>
<dbReference type="InterPro" id="IPR003593">
    <property type="entry name" value="AAA+_ATPase"/>
</dbReference>
<dbReference type="GO" id="GO:0004386">
    <property type="term" value="F:helicase activity"/>
    <property type="evidence" value="ECO:0007669"/>
    <property type="project" value="UniProtKB-KW"/>
</dbReference>
<accession>A0A949NI66</accession>
<dbReference type="InterPro" id="IPR038724">
    <property type="entry name" value="RepA"/>
</dbReference>
<evidence type="ECO:0000313" key="2">
    <source>
        <dbReference type="EMBL" id="MBU9739473.1"/>
    </source>
</evidence>
<keyword evidence="2" id="KW-0378">Hydrolase</keyword>
<gene>
    <name evidence="2" type="ORF">KTH89_23340</name>
</gene>
<dbReference type="AlphaFoldDB" id="A0A949NI66"/>
<name>A0A949NI66_9FIRM</name>
<dbReference type="Proteomes" id="UP000712157">
    <property type="component" value="Unassembled WGS sequence"/>
</dbReference>
<dbReference type="CDD" id="cd01125">
    <property type="entry name" value="RepA_RSF1010_like"/>
    <property type="match status" value="1"/>
</dbReference>
<keyword evidence="2" id="KW-0067">ATP-binding</keyword>
<dbReference type="Pfam" id="PF13481">
    <property type="entry name" value="AAA_25"/>
    <property type="match status" value="1"/>
</dbReference>
<dbReference type="Gene3D" id="3.40.50.300">
    <property type="entry name" value="P-loop containing nucleotide triphosphate hydrolases"/>
    <property type="match status" value="1"/>
</dbReference>
<feature type="domain" description="AAA+ ATPase" evidence="1">
    <location>
        <begin position="86"/>
        <end position="262"/>
    </location>
</feature>
<reference evidence="2" key="1">
    <citation type="submission" date="2021-06" db="EMBL/GenBank/DDBJ databases">
        <title>Description of novel taxa of the family Lachnospiraceae.</title>
        <authorList>
            <person name="Chaplin A.V."/>
            <person name="Sokolova S.R."/>
            <person name="Pikina A.P."/>
            <person name="Korzhanova M."/>
            <person name="Belova V."/>
            <person name="Korostin D."/>
            <person name="Efimov B.A."/>
        </authorList>
    </citation>
    <scope>NUCLEOTIDE SEQUENCE</scope>
    <source>
        <strain evidence="2">ASD5720</strain>
    </source>
</reference>
<dbReference type="SUPFAM" id="SSF52540">
    <property type="entry name" value="P-loop containing nucleoside triphosphate hydrolases"/>
    <property type="match status" value="1"/>
</dbReference>
<dbReference type="EMBL" id="JAHQCW010000061">
    <property type="protein sequence ID" value="MBU9739473.1"/>
    <property type="molecule type" value="Genomic_DNA"/>
</dbReference>
<keyword evidence="2" id="KW-0547">Nucleotide-binding</keyword>
<organism evidence="2 3">
    <name type="scientific">Diplocloster agilis</name>
    <dbReference type="NCBI Taxonomy" id="2850323"/>
    <lineage>
        <taxon>Bacteria</taxon>
        <taxon>Bacillati</taxon>
        <taxon>Bacillota</taxon>
        <taxon>Clostridia</taxon>
        <taxon>Lachnospirales</taxon>
        <taxon>Lachnospiraceae</taxon>
        <taxon>Diplocloster</taxon>
    </lineage>
</organism>
<evidence type="ECO:0000313" key="3">
    <source>
        <dbReference type="Proteomes" id="UP000712157"/>
    </source>
</evidence>